<proteinExistence type="predicted"/>
<dbReference type="AlphaFoldDB" id="E0DCA2"/>
<evidence type="ECO:0000313" key="1">
    <source>
        <dbReference type="EMBL" id="EFM49769.1"/>
    </source>
</evidence>
<keyword evidence="2" id="KW-1185">Reference proteome</keyword>
<organism evidence="1 2">
    <name type="scientific">Corynebacterium matruchotii ATCC 14266</name>
    <dbReference type="NCBI Taxonomy" id="553207"/>
    <lineage>
        <taxon>Bacteria</taxon>
        <taxon>Bacillati</taxon>
        <taxon>Actinomycetota</taxon>
        <taxon>Actinomycetes</taxon>
        <taxon>Mycobacteriales</taxon>
        <taxon>Corynebacteriaceae</taxon>
        <taxon>Corynebacterium</taxon>
    </lineage>
</organism>
<dbReference type="EMBL" id="ACSH02000002">
    <property type="protein sequence ID" value="EFM49769.1"/>
    <property type="molecule type" value="Genomic_DNA"/>
</dbReference>
<evidence type="ECO:0000313" key="2">
    <source>
        <dbReference type="Proteomes" id="UP000004218"/>
    </source>
</evidence>
<comment type="caution">
    <text evidence="1">The sequence shown here is derived from an EMBL/GenBank/DDBJ whole genome shotgun (WGS) entry which is preliminary data.</text>
</comment>
<sequence>MEPPPRARRILCTTADFCDVFGTTSACAENTGPFVGFAFIIRELPPRARRIPAEVTADPRTLGTTSACAENTSTNSRSTTVPWNYLRVRGEYSTVVLNQPLRVELPPRARRIQALNRAAVMGGGTTSACAENTAPGRR</sequence>
<gene>
    <name evidence="1" type="ORF">HMPREF0299_5951</name>
</gene>
<accession>E0DCA2</accession>
<dbReference type="Proteomes" id="UP000004218">
    <property type="component" value="Unassembled WGS sequence"/>
</dbReference>
<name>E0DCA2_9CORY</name>
<reference evidence="1" key="1">
    <citation type="submission" date="2010-08" db="EMBL/GenBank/DDBJ databases">
        <authorList>
            <person name="Harkins D.M."/>
            <person name="Madupu R."/>
            <person name="Durkin A.S."/>
            <person name="Torralba M."/>
            <person name="Methe B."/>
            <person name="Sutton G.G."/>
            <person name="Nelson K.E."/>
        </authorList>
    </citation>
    <scope>NUCLEOTIDE SEQUENCE [LARGE SCALE GENOMIC DNA]</scope>
    <source>
        <strain evidence="1">ATCC 14266</strain>
    </source>
</reference>
<protein>
    <submittedName>
        <fullName evidence="1">Uncharacterized protein</fullName>
    </submittedName>
</protein>